<proteinExistence type="predicted"/>
<dbReference type="EMBL" id="JAZHXI010000010">
    <property type="protein sequence ID" value="KAL2066963.1"/>
    <property type="molecule type" value="Genomic_DNA"/>
</dbReference>
<sequence>MYLINLYPLLLLNLATAARLPRTSPVHRDQTVPLSLLAKRACGETAPQVCYTQEIDPEDIAYAAAFLRYQAESNDNPIWNMPSEFDCSEWTLPIAGAGTVLALAKHINPRTNSGVTYTDLARTIDGGVDATAAQLAASLLGSCGKKGGQMGVTVDLNDPGYKTPAYLSSGMKPTNIIVKLVRDPASL</sequence>
<reference evidence="2 3" key="1">
    <citation type="journal article" date="2024" name="Commun. Biol.">
        <title>Comparative genomic analysis of thermophilic fungi reveals convergent evolutionary adaptations and gene losses.</title>
        <authorList>
            <person name="Steindorff A.S."/>
            <person name="Aguilar-Pontes M.V."/>
            <person name="Robinson A.J."/>
            <person name="Andreopoulos B."/>
            <person name="LaButti K."/>
            <person name="Kuo A."/>
            <person name="Mondo S."/>
            <person name="Riley R."/>
            <person name="Otillar R."/>
            <person name="Haridas S."/>
            <person name="Lipzen A."/>
            <person name="Grimwood J."/>
            <person name="Schmutz J."/>
            <person name="Clum A."/>
            <person name="Reid I.D."/>
            <person name="Moisan M.C."/>
            <person name="Butler G."/>
            <person name="Nguyen T.T.M."/>
            <person name="Dewar K."/>
            <person name="Conant G."/>
            <person name="Drula E."/>
            <person name="Henrissat B."/>
            <person name="Hansel C."/>
            <person name="Singer S."/>
            <person name="Hutchinson M.I."/>
            <person name="de Vries R.P."/>
            <person name="Natvig D.O."/>
            <person name="Powell A.J."/>
            <person name="Tsang A."/>
            <person name="Grigoriev I.V."/>
        </authorList>
    </citation>
    <scope>NUCLEOTIDE SEQUENCE [LARGE SCALE GENOMIC DNA]</scope>
    <source>
        <strain evidence="2 3">CBS 494.80</strain>
    </source>
</reference>
<evidence type="ECO:0000313" key="3">
    <source>
        <dbReference type="Proteomes" id="UP001595075"/>
    </source>
</evidence>
<comment type="caution">
    <text evidence="2">The sequence shown here is derived from an EMBL/GenBank/DDBJ whole genome shotgun (WGS) entry which is preliminary data.</text>
</comment>
<gene>
    <name evidence="2" type="ORF">VTL71DRAFT_1387</name>
</gene>
<name>A0ABR4CAK1_9HELO</name>
<evidence type="ECO:0000313" key="2">
    <source>
        <dbReference type="EMBL" id="KAL2066963.1"/>
    </source>
</evidence>
<organism evidence="2 3">
    <name type="scientific">Oculimacula yallundae</name>
    <dbReference type="NCBI Taxonomy" id="86028"/>
    <lineage>
        <taxon>Eukaryota</taxon>
        <taxon>Fungi</taxon>
        <taxon>Dikarya</taxon>
        <taxon>Ascomycota</taxon>
        <taxon>Pezizomycotina</taxon>
        <taxon>Leotiomycetes</taxon>
        <taxon>Helotiales</taxon>
        <taxon>Ploettnerulaceae</taxon>
        <taxon>Oculimacula</taxon>
    </lineage>
</organism>
<accession>A0ABR4CAK1</accession>
<feature type="signal peptide" evidence="1">
    <location>
        <begin position="1"/>
        <end position="17"/>
    </location>
</feature>
<keyword evidence="1" id="KW-0732">Signal</keyword>
<evidence type="ECO:0000256" key="1">
    <source>
        <dbReference type="SAM" id="SignalP"/>
    </source>
</evidence>
<dbReference type="Proteomes" id="UP001595075">
    <property type="component" value="Unassembled WGS sequence"/>
</dbReference>
<feature type="chain" id="PRO_5045125352" evidence="1">
    <location>
        <begin position="18"/>
        <end position="187"/>
    </location>
</feature>
<protein>
    <submittedName>
        <fullName evidence="2">Uncharacterized protein</fullName>
    </submittedName>
</protein>
<keyword evidence="3" id="KW-1185">Reference proteome</keyword>